<evidence type="ECO:0000313" key="3">
    <source>
        <dbReference type="Proteomes" id="UP000035579"/>
    </source>
</evidence>
<dbReference type="AlphaFoldDB" id="A0AAC8TCV6"/>
<dbReference type="Pfam" id="PF09536">
    <property type="entry name" value="DUF2378"/>
    <property type="match status" value="1"/>
</dbReference>
<dbReference type="InterPro" id="IPR011751">
    <property type="entry name" value="Mxa_paralog_2265"/>
</dbReference>
<name>A0AAC8TCV6_9BACT</name>
<sequence length="201" mass="22264">MESTGQPLEFWLQDLARRRTFAKPEHTIRGFFFKGILENLRTLGDDALVARCLEACGKERFVDFFSYPTELLFPILFTALPTLAERHGGAEEALRQIGRQASIDFLASVLGKVMLVANRGQPQPLLGSMPAAFSVAMSYGSSQVQWLGPRQGRLSAQFSFMPPPFLEGIVRKLLEAAGARGIQATARPVGELDIVCEFSWE</sequence>
<dbReference type="KEGG" id="age:AA314_02854"/>
<accession>A0AAC8TCV6</accession>
<proteinExistence type="predicted"/>
<protein>
    <submittedName>
        <fullName evidence="2">Uncharacterized protein (TIGR02265 family)</fullName>
    </submittedName>
</protein>
<dbReference type="Proteomes" id="UP000035579">
    <property type="component" value="Chromosome"/>
</dbReference>
<keyword evidence="4" id="KW-1185">Reference proteome</keyword>
<reference evidence="1 3" key="1">
    <citation type="submission" date="2015-05" db="EMBL/GenBank/DDBJ databases">
        <title>Genome assembly of Archangium gephyra DSM 2261.</title>
        <authorList>
            <person name="Sharma G."/>
            <person name="Subramanian S."/>
        </authorList>
    </citation>
    <scope>NUCLEOTIDE SEQUENCE [LARGE SCALE GENOMIC DNA]</scope>
    <source>
        <strain evidence="1 3">DSM 2261</strain>
    </source>
</reference>
<dbReference type="NCBIfam" id="TIGR02265">
    <property type="entry name" value="Mxa_TIGR02265"/>
    <property type="match status" value="1"/>
</dbReference>
<dbReference type="RefSeq" id="WP_047855862.1">
    <property type="nucleotide sequence ID" value="NZ_CP011509.1"/>
</dbReference>
<dbReference type="Proteomes" id="UP000256345">
    <property type="component" value="Unassembled WGS sequence"/>
</dbReference>
<evidence type="ECO:0000313" key="4">
    <source>
        <dbReference type="Proteomes" id="UP000256345"/>
    </source>
</evidence>
<dbReference type="EMBL" id="CP011509">
    <property type="protein sequence ID" value="AKJ01228.1"/>
    <property type="molecule type" value="Genomic_DNA"/>
</dbReference>
<dbReference type="EMBL" id="QUMU01000014">
    <property type="protein sequence ID" value="REG24460.1"/>
    <property type="molecule type" value="Genomic_DNA"/>
</dbReference>
<evidence type="ECO:0000313" key="1">
    <source>
        <dbReference type="EMBL" id="AKJ01228.1"/>
    </source>
</evidence>
<evidence type="ECO:0000313" key="2">
    <source>
        <dbReference type="EMBL" id="REG24460.1"/>
    </source>
</evidence>
<gene>
    <name evidence="1" type="ORF">AA314_02854</name>
    <name evidence="2" type="ORF">ATI61_11468</name>
</gene>
<reference evidence="2 4" key="2">
    <citation type="submission" date="2018-08" db="EMBL/GenBank/DDBJ databases">
        <title>Genomic Encyclopedia of Archaeal and Bacterial Type Strains, Phase II (KMG-II): from individual species to whole genera.</title>
        <authorList>
            <person name="Goeker M."/>
        </authorList>
    </citation>
    <scope>NUCLEOTIDE SEQUENCE [LARGE SCALE GENOMIC DNA]</scope>
    <source>
        <strain evidence="2 4">DSM 2261</strain>
    </source>
</reference>
<organism evidence="1 3">
    <name type="scientific">Archangium gephyra</name>
    <dbReference type="NCBI Taxonomy" id="48"/>
    <lineage>
        <taxon>Bacteria</taxon>
        <taxon>Pseudomonadati</taxon>
        <taxon>Myxococcota</taxon>
        <taxon>Myxococcia</taxon>
        <taxon>Myxococcales</taxon>
        <taxon>Cystobacterineae</taxon>
        <taxon>Archangiaceae</taxon>
        <taxon>Archangium</taxon>
    </lineage>
</organism>